<protein>
    <recommendedName>
        <fullName evidence="5">F-box domain-containing protein</fullName>
    </recommendedName>
</protein>
<name>A0A815JKH6_9BILA</name>
<evidence type="ECO:0000313" key="3">
    <source>
        <dbReference type="EMBL" id="CAF3672447.1"/>
    </source>
</evidence>
<dbReference type="EMBL" id="CAJOAY010000469">
    <property type="protein sequence ID" value="CAF3672447.1"/>
    <property type="molecule type" value="Genomic_DNA"/>
</dbReference>
<comment type="caution">
    <text evidence="2">The sequence shown here is derived from an EMBL/GenBank/DDBJ whole genome shotgun (WGS) entry which is preliminary data.</text>
</comment>
<accession>A0A815JKH6</accession>
<gene>
    <name evidence="1" type="ORF">IZO911_LOCUS36218</name>
    <name evidence="3" type="ORF">OKA104_LOCUS10534</name>
    <name evidence="2" type="ORF">VCS650_LOCUS35529</name>
</gene>
<dbReference type="EMBL" id="CAJNOE010000824">
    <property type="protein sequence ID" value="CAF1340789.1"/>
    <property type="molecule type" value="Genomic_DNA"/>
</dbReference>
<dbReference type="Proteomes" id="UP000663881">
    <property type="component" value="Unassembled WGS sequence"/>
</dbReference>
<sequence length="575" mass="69025">MFCIEDFPNEIIYRILDNVEDIYSIISFTCTCQRFFKCRNTYNNYKINFESISKKSFDFICNFMNPFNIIKLKLSDDDNKTPGQIKYFIKNFPVNQLNYLKSLELIQINENDLEDILKYFVNSSLNFLHIEYRQYFGMLNQSTINLLYDILSLKSLKKVYLDMRSYRTDSIQWPNQSSIEYLTLIHLNLNQFIEIIQKPNKFKSIILRNFLMKDSNMNSSSSKEIYLKEIQSFQIEESELFMDKILWLISFMNKLISLKFEGFTSFIDKIFQNNQLENFIQTNLIYLKTFQFFIRFSPVEFKINFLIINSFIEQFQKIFWISKFNCSIICDFIKDSNELYAYSIPSSNHYLKYSDQLSITSISTQPEFNYLNRRFHSIYQLDLNLKDLQIKNCEEEEDIRLFPKLKNLKLTLSDQCLLNSFEILSKRIYLNKLNKIVLIISSRGNNLDLLMKKFLIFLNNLSNINSIEIFNRWYGIFSYINIKYFCSMIPNNIKHLNIDISDINQIKILIENLQHILSFKFKFSFDKSVYINEILEWLNKKSINSTYISDMHYLSVWISQQFNKTNSNKRIKLDH</sequence>
<dbReference type="Proteomes" id="UP000663891">
    <property type="component" value="Unassembled WGS sequence"/>
</dbReference>
<proteinExistence type="predicted"/>
<dbReference type="OrthoDB" id="10052067at2759"/>
<evidence type="ECO:0008006" key="5">
    <source>
        <dbReference type="Google" id="ProtNLM"/>
    </source>
</evidence>
<organism evidence="2 4">
    <name type="scientific">Adineta steineri</name>
    <dbReference type="NCBI Taxonomy" id="433720"/>
    <lineage>
        <taxon>Eukaryota</taxon>
        <taxon>Metazoa</taxon>
        <taxon>Spiralia</taxon>
        <taxon>Gnathifera</taxon>
        <taxon>Rotifera</taxon>
        <taxon>Eurotatoria</taxon>
        <taxon>Bdelloidea</taxon>
        <taxon>Adinetida</taxon>
        <taxon>Adinetidae</taxon>
        <taxon>Adineta</taxon>
    </lineage>
</organism>
<dbReference type="AlphaFoldDB" id="A0A815JKH6"/>
<dbReference type="EMBL" id="CAJNON010000810">
    <property type="protein sequence ID" value="CAF1383296.1"/>
    <property type="molecule type" value="Genomic_DNA"/>
</dbReference>
<evidence type="ECO:0000313" key="1">
    <source>
        <dbReference type="EMBL" id="CAF1340789.1"/>
    </source>
</evidence>
<reference evidence="2" key="1">
    <citation type="submission" date="2021-02" db="EMBL/GenBank/DDBJ databases">
        <authorList>
            <person name="Nowell W R."/>
        </authorList>
    </citation>
    <scope>NUCLEOTIDE SEQUENCE</scope>
</reference>
<dbReference type="Proteomes" id="UP000663860">
    <property type="component" value="Unassembled WGS sequence"/>
</dbReference>
<evidence type="ECO:0000313" key="2">
    <source>
        <dbReference type="EMBL" id="CAF1383296.1"/>
    </source>
</evidence>
<evidence type="ECO:0000313" key="4">
    <source>
        <dbReference type="Proteomes" id="UP000663891"/>
    </source>
</evidence>